<protein>
    <recommendedName>
        <fullName evidence="3">Bacteriocin</fullName>
    </recommendedName>
</protein>
<dbReference type="STRING" id="1338011.BD94_1578"/>
<evidence type="ECO:0008006" key="3">
    <source>
        <dbReference type="Google" id="ProtNLM"/>
    </source>
</evidence>
<dbReference type="EMBL" id="CP007547">
    <property type="protein sequence ID" value="AIL45353.1"/>
    <property type="molecule type" value="Genomic_DNA"/>
</dbReference>
<dbReference type="RefSeq" id="WP_155248834.1">
    <property type="nucleotide sequence ID" value="NZ_CP007547.1"/>
</dbReference>
<reference evidence="1 2" key="1">
    <citation type="journal article" date="2013" name="Lancet">
        <title>First case of E anophelis outbreak in an intensive-care unit.</title>
        <authorList>
            <person name="Teo J."/>
            <person name="Tan S.Y."/>
            <person name="Tay M."/>
            <person name="Ding Y."/>
            <person name="Kjelleberg S."/>
            <person name="Givskov M."/>
            <person name="Lin R.T."/>
            <person name="Yang L."/>
        </authorList>
    </citation>
    <scope>NUCLEOTIDE SEQUENCE [LARGE SCALE GENOMIC DNA]</scope>
    <source>
        <strain evidence="1 2">NUHP1</strain>
    </source>
</reference>
<proteinExistence type="predicted"/>
<sequence>MEKLGINKMQNIKGGLKHDAKCLQKAAIGSLVGSIFGPLGGIAGGMTGMMLC</sequence>
<dbReference type="HOGENOM" id="CLU_3079395_0_0_10"/>
<gene>
    <name evidence="1" type="ORF">BD94_1578</name>
</gene>
<evidence type="ECO:0000313" key="1">
    <source>
        <dbReference type="EMBL" id="AIL45353.1"/>
    </source>
</evidence>
<dbReference type="KEGG" id="eao:BD94_1578"/>
<name>A0A077EFK9_9FLAO</name>
<dbReference type="AlphaFoldDB" id="A0A077EFK9"/>
<accession>A0A077EFK9</accession>
<dbReference type="Proteomes" id="UP000028933">
    <property type="component" value="Chromosome"/>
</dbReference>
<evidence type="ECO:0000313" key="2">
    <source>
        <dbReference type="Proteomes" id="UP000028933"/>
    </source>
</evidence>
<organism evidence="1 2">
    <name type="scientific">Elizabethkingia anophelis NUHP1</name>
    <dbReference type="NCBI Taxonomy" id="1338011"/>
    <lineage>
        <taxon>Bacteria</taxon>
        <taxon>Pseudomonadati</taxon>
        <taxon>Bacteroidota</taxon>
        <taxon>Flavobacteriia</taxon>
        <taxon>Flavobacteriales</taxon>
        <taxon>Weeksellaceae</taxon>
        <taxon>Elizabethkingia</taxon>
    </lineage>
</organism>